<dbReference type="GO" id="GO:0009007">
    <property type="term" value="F:site-specific DNA-methyltransferase (adenine-specific) activity"/>
    <property type="evidence" value="ECO:0007669"/>
    <property type="project" value="UniProtKB-EC"/>
</dbReference>
<evidence type="ECO:0000313" key="4">
    <source>
        <dbReference type="EMBL" id="PWA05470.1"/>
    </source>
</evidence>
<protein>
    <submittedName>
        <fullName evidence="4">DNA methyltransferase</fullName>
    </submittedName>
</protein>
<dbReference type="Gene3D" id="3.40.50.150">
    <property type="entry name" value="Vaccinia Virus protein VP39"/>
    <property type="match status" value="2"/>
</dbReference>
<dbReference type="GO" id="GO:0006298">
    <property type="term" value="P:mismatch repair"/>
    <property type="evidence" value="ECO:0007669"/>
    <property type="project" value="TreeGrafter"/>
</dbReference>
<organism evidence="4 5">
    <name type="scientific">Flavobacterium laiguense</name>
    <dbReference type="NCBI Taxonomy" id="2169409"/>
    <lineage>
        <taxon>Bacteria</taxon>
        <taxon>Pseudomonadati</taxon>
        <taxon>Bacteroidota</taxon>
        <taxon>Flavobacteriia</taxon>
        <taxon>Flavobacteriales</taxon>
        <taxon>Flavobacteriaceae</taxon>
        <taxon>Flavobacterium</taxon>
    </lineage>
</organism>
<dbReference type="GO" id="GO:0009307">
    <property type="term" value="P:DNA restriction-modification system"/>
    <property type="evidence" value="ECO:0007669"/>
    <property type="project" value="InterPro"/>
</dbReference>
<dbReference type="InterPro" id="IPR029063">
    <property type="entry name" value="SAM-dependent_MTases_sf"/>
</dbReference>
<name>A0A2U1JJX4_9FLAO</name>
<dbReference type="SUPFAM" id="SSF53335">
    <property type="entry name" value="S-adenosyl-L-methionine-dependent methyltransferases"/>
    <property type="match status" value="1"/>
</dbReference>
<dbReference type="PANTHER" id="PTHR30481">
    <property type="entry name" value="DNA ADENINE METHYLASE"/>
    <property type="match status" value="1"/>
</dbReference>
<accession>A0A2U1JJX4</accession>
<dbReference type="GO" id="GO:0043565">
    <property type="term" value="F:sequence-specific DNA binding"/>
    <property type="evidence" value="ECO:0007669"/>
    <property type="project" value="TreeGrafter"/>
</dbReference>
<comment type="caution">
    <text evidence="4">The sequence shown here is derived from an EMBL/GenBank/DDBJ whole genome shotgun (WGS) entry which is preliminary data.</text>
</comment>
<dbReference type="GO" id="GO:0032259">
    <property type="term" value="P:methylation"/>
    <property type="evidence" value="ECO:0007669"/>
    <property type="project" value="UniProtKB-KW"/>
</dbReference>
<dbReference type="EMBL" id="QCZH01000036">
    <property type="protein sequence ID" value="PWA05470.1"/>
    <property type="molecule type" value="Genomic_DNA"/>
</dbReference>
<dbReference type="GO" id="GO:1904047">
    <property type="term" value="F:S-adenosyl-L-methionine binding"/>
    <property type="evidence" value="ECO:0007669"/>
    <property type="project" value="TreeGrafter"/>
</dbReference>
<evidence type="ECO:0000256" key="1">
    <source>
        <dbReference type="ARBA" id="ARBA00022603"/>
    </source>
</evidence>
<reference evidence="4 5" key="1">
    <citation type="submission" date="2018-04" db="EMBL/GenBank/DDBJ databases">
        <title>Flavobacterium sp. nov., isolated from glacier ice.</title>
        <authorList>
            <person name="Liu Q."/>
            <person name="Xin Y.-H."/>
        </authorList>
    </citation>
    <scope>NUCLEOTIDE SEQUENCE [LARGE SCALE GENOMIC DNA]</scope>
    <source>
        <strain evidence="4 5">LB2P30</strain>
    </source>
</reference>
<evidence type="ECO:0000256" key="3">
    <source>
        <dbReference type="ARBA" id="ARBA00022691"/>
    </source>
</evidence>
<dbReference type="AlphaFoldDB" id="A0A2U1JJX4"/>
<keyword evidence="2 4" id="KW-0808">Transferase</keyword>
<dbReference type="Proteomes" id="UP000245618">
    <property type="component" value="Unassembled WGS sequence"/>
</dbReference>
<dbReference type="InterPro" id="IPR012327">
    <property type="entry name" value="MeTrfase_D12"/>
</dbReference>
<gene>
    <name evidence="4" type="ORF">DB891_17010</name>
</gene>
<keyword evidence="1 4" id="KW-0489">Methyltransferase</keyword>
<keyword evidence="3" id="KW-0949">S-adenosyl-L-methionine</keyword>
<evidence type="ECO:0000313" key="5">
    <source>
        <dbReference type="Proteomes" id="UP000245618"/>
    </source>
</evidence>
<dbReference type="OrthoDB" id="5671374at2"/>
<sequence>MTQKSRKFTQAPLPFMGQKRRFLNQVKEVLSSCPSDATYVDLFGGSGLLSHTVKQHYPSAKVVYNDYDNYRLRLDNVSYTNRLISDIRTIVAVCPKDKRITEPERGLIIKRVLQEEQTTGYVDYITLSSNVLFSMKYVQSYAELEKETLYNCIRKSDYNTENYLDGVVVESLDYKELFSKYQDYTNVVFLVDPPYLSTEVGTYKNYWKLKDYLDVLDVLNGTNYIYFTSNKSHIIELCEWMANKPALYNPFAGSTTSAVNNQMNYNSSYTDIMLHKVNYEFK</sequence>
<keyword evidence="5" id="KW-1185">Reference proteome</keyword>
<proteinExistence type="predicted"/>
<evidence type="ECO:0000256" key="2">
    <source>
        <dbReference type="ARBA" id="ARBA00022679"/>
    </source>
</evidence>
<dbReference type="PRINTS" id="PR00505">
    <property type="entry name" value="D12N6MTFRASE"/>
</dbReference>